<name>A0A9X2AKS7_9FLAO</name>
<keyword evidence="2" id="KW-0121">Carboxypeptidase</keyword>
<accession>A0A9X2AKS7</accession>
<evidence type="ECO:0000313" key="3">
    <source>
        <dbReference type="Proteomes" id="UP001139369"/>
    </source>
</evidence>
<evidence type="ECO:0000313" key="2">
    <source>
        <dbReference type="EMBL" id="MCI2229813.1"/>
    </source>
</evidence>
<dbReference type="SUPFAM" id="SSF52317">
    <property type="entry name" value="Class I glutamine amidotransferase-like"/>
    <property type="match status" value="1"/>
</dbReference>
<dbReference type="SUPFAM" id="SSF53187">
    <property type="entry name" value="Zn-dependent exopeptidases"/>
    <property type="match status" value="1"/>
</dbReference>
<evidence type="ECO:0000259" key="1">
    <source>
        <dbReference type="SMART" id="SM00631"/>
    </source>
</evidence>
<dbReference type="Proteomes" id="UP001139369">
    <property type="component" value="Unassembled WGS sequence"/>
</dbReference>
<keyword evidence="2" id="KW-0645">Protease</keyword>
<sequence length="854" mass="98307">MKNTYRIFVIFTLLVSQLSNGQSYYYSDYEPFNKNIPSPEEFLEYGIGDYHTRHDLVVAYMTKLAELSENATIKIYGKTNENRKLINLTISSLENLKNIESLKEKHLQVVSEKTDVKDFSDLPIFINLGYNVHGNEPSSTEAALLTAYVLLASENPKVKEYLKEAIIFIDPVINPDGRDRHTNWVNTFRGTPLIADNDDIEHNEAWPRGRTNHYWFDLNRDLLLAVQPESNARLKWYHEWYPNVVTDFHEMGTNSTFFFEPKQLSASLKPVTPVENYTVLNNAFAKYFTADLDKIKSLYFTKEKYDATYPGYGSTYGDLQGSLSLLFEQASSRGHIQETPTGTISFPFTIRNQFVASFSTIKAAISNKNLLYSYQNNFFKSSIEKASKSKIKGYVFGDDYDKNRTKSFIDLLLKHQIKVYHLEEEVATDNKKYHENSSYYVPTKQPQYLMVRTMFETYKKYRDSVFYDASSWSMANFYNMKYSELKKAPNYKKQVSSETNKIEIEKLTKSDYAYLISWDDYYSPALLHHLQEKGVIVKTATKPFEVSTENSKKKFDRGSLLIAVGVQKITEEALFTALKEVSETYKIEVNAVETGYSLQGIDLGSSNFVTLEMPKAMMLVEGGVSSYEAGEVWHLLEQRMQMPISKVPERIFYRTDLRKYNVIIMVSGYYNLLNANSRQKLKDWVAAGNTLITTRTASSWAIRNKLVNESLIVNKKDPKNSLERLNYGESREHLGRNSIGGAIFEVDLDITHPIGYGYHNRKLPVYKNNRVWLAPSKNKFSTVAKYTENPHIDGFVTNENLQNYFTKSASIIVHKTGKGRVIMFADNPNFRGAWYGTNKLFMNSIFFGSIIRVP</sequence>
<dbReference type="RefSeq" id="WP_242178923.1">
    <property type="nucleotide sequence ID" value="NZ_JAKQYM010000008.1"/>
</dbReference>
<dbReference type="InterPro" id="IPR000834">
    <property type="entry name" value="Peptidase_M14"/>
</dbReference>
<dbReference type="GO" id="GO:0006508">
    <property type="term" value="P:proteolysis"/>
    <property type="evidence" value="ECO:0007669"/>
    <property type="project" value="InterPro"/>
</dbReference>
<keyword evidence="2" id="KW-0378">Hydrolase</keyword>
<dbReference type="SMART" id="SM00631">
    <property type="entry name" value="Zn_pept"/>
    <property type="match status" value="1"/>
</dbReference>
<dbReference type="InterPro" id="IPR029062">
    <property type="entry name" value="Class_I_gatase-like"/>
</dbReference>
<dbReference type="Gene3D" id="3.40.630.10">
    <property type="entry name" value="Zn peptidases"/>
    <property type="match status" value="1"/>
</dbReference>
<dbReference type="Gene3D" id="3.40.50.880">
    <property type="match status" value="1"/>
</dbReference>
<dbReference type="Pfam" id="PF00246">
    <property type="entry name" value="Peptidase_M14"/>
    <property type="match status" value="1"/>
</dbReference>
<proteinExistence type="predicted"/>
<dbReference type="AlphaFoldDB" id="A0A9X2AKS7"/>
<protein>
    <submittedName>
        <fullName evidence="2">Zinc carboxypeptidase</fullName>
    </submittedName>
</protein>
<dbReference type="CDD" id="cd03143">
    <property type="entry name" value="A4_beta-galactosidase_middle_domain"/>
    <property type="match status" value="1"/>
</dbReference>
<gene>
    <name evidence="2" type="ORF">MC378_11605</name>
</gene>
<dbReference type="GO" id="GO:0004181">
    <property type="term" value="F:metallocarboxypeptidase activity"/>
    <property type="evidence" value="ECO:0007669"/>
    <property type="project" value="InterPro"/>
</dbReference>
<reference evidence="2" key="1">
    <citation type="submission" date="2022-02" db="EMBL/GenBank/DDBJ databases">
        <title>Polaribacter sp. MSW13, isolated from seawater.</title>
        <authorList>
            <person name="Kristyanto S."/>
            <person name="Jung J."/>
            <person name="Jeon C.O."/>
        </authorList>
    </citation>
    <scope>NUCLEOTIDE SEQUENCE</scope>
    <source>
        <strain evidence="2">MSW13</strain>
    </source>
</reference>
<keyword evidence="3" id="KW-1185">Reference proteome</keyword>
<comment type="caution">
    <text evidence="2">The sequence shown here is derived from an EMBL/GenBank/DDBJ whole genome shotgun (WGS) entry which is preliminary data.</text>
</comment>
<dbReference type="GO" id="GO:0008270">
    <property type="term" value="F:zinc ion binding"/>
    <property type="evidence" value="ECO:0007669"/>
    <property type="project" value="InterPro"/>
</dbReference>
<organism evidence="2 3">
    <name type="scientific">Polaribacter marinus</name>
    <dbReference type="NCBI Taxonomy" id="2916838"/>
    <lineage>
        <taxon>Bacteria</taxon>
        <taxon>Pseudomonadati</taxon>
        <taxon>Bacteroidota</taxon>
        <taxon>Flavobacteriia</taxon>
        <taxon>Flavobacteriales</taxon>
        <taxon>Flavobacteriaceae</taxon>
    </lineage>
</organism>
<dbReference type="EMBL" id="JAKQYM010000008">
    <property type="protein sequence ID" value="MCI2229813.1"/>
    <property type="molecule type" value="Genomic_DNA"/>
</dbReference>
<feature type="domain" description="Peptidase M14" evidence="1">
    <location>
        <begin position="51"/>
        <end position="367"/>
    </location>
</feature>